<sequence>MPALAPDLISVFSALPSACVLLSPELIIEAASDSFVAISNQSRADIVGRALADVFPDNPNDPVAHSVADVRAALQQVVASGQPNELPAQLYALADPEHPGQFIEHYWQARHTPVLDEQGRVTHLIQTVVNITAETQAAAQLHDAQVREKAARDAADWQRGELARIFEQAPVAIATYRGPNFVIELANPLVLELWDRTPAQAIGTPLFELLPEITGQGFDDLLNHVMATGENHVAKEMLSTIVRNGQPESVYWDFVYLPLREDDGTITGAMVVATEVSAQVQARQQIQDLNDQLAAVNRALHESNAELLANQEEVLKVQQLLEGNVAERTRQLESALTEAEQHRTALTQQQGLLSQILGQVPAGIATLIGPEHRFSFVNEHYQALSGSRAQLGLTAAEVFPEAVEQGFIGLLDQVYTTGQPFQGRDMPIVLTDPATGQQINRHLDFSYQPLLSDQGQTLGILAFIVDVTDKALAQQQAEALQAQLRGGTQPIH</sequence>
<feature type="coiled-coil region" evidence="1">
    <location>
        <begin position="279"/>
        <end position="349"/>
    </location>
</feature>
<keyword evidence="1" id="KW-0175">Coiled coil</keyword>
<dbReference type="SMART" id="SM00091">
    <property type="entry name" value="PAS"/>
    <property type="match status" value="2"/>
</dbReference>
<dbReference type="InterPro" id="IPR000700">
    <property type="entry name" value="PAS-assoc_C"/>
</dbReference>
<proteinExistence type="predicted"/>
<dbReference type="InterPro" id="IPR000014">
    <property type="entry name" value="PAS"/>
</dbReference>
<organism evidence="3 4">
    <name type="scientific">Hymenobacter negativus</name>
    <dbReference type="NCBI Taxonomy" id="2795026"/>
    <lineage>
        <taxon>Bacteria</taxon>
        <taxon>Pseudomonadati</taxon>
        <taxon>Bacteroidota</taxon>
        <taxon>Cytophagia</taxon>
        <taxon>Cytophagales</taxon>
        <taxon>Hymenobacteraceae</taxon>
        <taxon>Hymenobacter</taxon>
    </lineage>
</organism>
<reference evidence="3 4" key="1">
    <citation type="submission" date="2020-12" db="EMBL/GenBank/DDBJ databases">
        <title>Hymenobacter sp.</title>
        <authorList>
            <person name="Kim M.K."/>
        </authorList>
    </citation>
    <scope>NUCLEOTIDE SEQUENCE [LARGE SCALE GENOMIC DNA]</scope>
    <source>
        <strain evidence="3 4">BT442</strain>
    </source>
</reference>
<dbReference type="SUPFAM" id="SSF55785">
    <property type="entry name" value="PYP-like sensor domain (PAS domain)"/>
    <property type="match status" value="3"/>
</dbReference>
<dbReference type="Gene3D" id="3.30.450.20">
    <property type="entry name" value="PAS domain"/>
    <property type="match status" value="3"/>
</dbReference>
<evidence type="ECO:0000313" key="4">
    <source>
        <dbReference type="Proteomes" id="UP000625631"/>
    </source>
</evidence>
<gene>
    <name evidence="3" type="ORF">I7X13_14450</name>
</gene>
<dbReference type="Pfam" id="PF08448">
    <property type="entry name" value="PAS_4"/>
    <property type="match status" value="3"/>
</dbReference>
<dbReference type="RefSeq" id="WP_198076035.1">
    <property type="nucleotide sequence ID" value="NZ_JAEDAE010000006.1"/>
</dbReference>
<dbReference type="InterPro" id="IPR013656">
    <property type="entry name" value="PAS_4"/>
</dbReference>
<keyword evidence="4" id="KW-1185">Reference proteome</keyword>
<name>A0ABS0Q9A8_9BACT</name>
<dbReference type="InterPro" id="IPR035965">
    <property type="entry name" value="PAS-like_dom_sf"/>
</dbReference>
<evidence type="ECO:0000313" key="3">
    <source>
        <dbReference type="EMBL" id="MBH8559261.1"/>
    </source>
</evidence>
<dbReference type="EMBL" id="JAEDAE010000006">
    <property type="protein sequence ID" value="MBH8559261.1"/>
    <property type="molecule type" value="Genomic_DNA"/>
</dbReference>
<feature type="domain" description="PAC" evidence="2">
    <location>
        <begin position="424"/>
        <end position="479"/>
    </location>
</feature>
<evidence type="ECO:0000256" key="1">
    <source>
        <dbReference type="SAM" id="Coils"/>
    </source>
</evidence>
<accession>A0ABS0Q9A8</accession>
<dbReference type="Proteomes" id="UP000625631">
    <property type="component" value="Unassembled WGS sequence"/>
</dbReference>
<evidence type="ECO:0000259" key="2">
    <source>
        <dbReference type="PROSITE" id="PS50113"/>
    </source>
</evidence>
<protein>
    <submittedName>
        <fullName evidence="3">PAS domain-containing protein</fullName>
    </submittedName>
</protein>
<dbReference type="PROSITE" id="PS50113">
    <property type="entry name" value="PAC"/>
    <property type="match status" value="1"/>
</dbReference>
<comment type="caution">
    <text evidence="3">The sequence shown here is derived from an EMBL/GenBank/DDBJ whole genome shotgun (WGS) entry which is preliminary data.</text>
</comment>